<reference evidence="4 5" key="1">
    <citation type="submission" date="2016-10" db="EMBL/GenBank/DDBJ databases">
        <authorList>
            <person name="de Groot N.N."/>
        </authorList>
    </citation>
    <scope>NUCLEOTIDE SEQUENCE [LARGE SCALE GENOMIC DNA]</scope>
    <source>
        <strain evidence="4 5">CGMCC 4.2022</strain>
    </source>
</reference>
<evidence type="ECO:0000256" key="2">
    <source>
        <dbReference type="SAM" id="SignalP"/>
    </source>
</evidence>
<dbReference type="Pfam" id="PF13360">
    <property type="entry name" value="PQQ_2"/>
    <property type="match status" value="1"/>
</dbReference>
<dbReference type="PANTHER" id="PTHR14218:SF15">
    <property type="entry name" value="TRIPEPTIDYL-PEPTIDASE 1"/>
    <property type="match status" value="1"/>
</dbReference>
<dbReference type="GO" id="GO:0008240">
    <property type="term" value="F:tripeptidyl-peptidase activity"/>
    <property type="evidence" value="ECO:0007669"/>
    <property type="project" value="TreeGrafter"/>
</dbReference>
<organism evidence="4 5">
    <name type="scientific">Actinacidiphila guanduensis</name>
    <dbReference type="NCBI Taxonomy" id="310781"/>
    <lineage>
        <taxon>Bacteria</taxon>
        <taxon>Bacillati</taxon>
        <taxon>Actinomycetota</taxon>
        <taxon>Actinomycetes</taxon>
        <taxon>Kitasatosporales</taxon>
        <taxon>Streptomycetaceae</taxon>
        <taxon>Actinacidiphila</taxon>
    </lineage>
</organism>
<dbReference type="InterPro" id="IPR050819">
    <property type="entry name" value="Tripeptidyl-peptidase_I"/>
</dbReference>
<feature type="region of interest" description="Disordered" evidence="1">
    <location>
        <begin position="969"/>
        <end position="990"/>
    </location>
</feature>
<keyword evidence="2" id="KW-0732">Signal</keyword>
<feature type="region of interest" description="Disordered" evidence="1">
    <location>
        <begin position="55"/>
        <end position="105"/>
    </location>
</feature>
<dbReference type="Gene3D" id="3.40.50.200">
    <property type="entry name" value="Peptidase S8/S53 domain"/>
    <property type="match status" value="1"/>
</dbReference>
<keyword evidence="5" id="KW-1185">Reference proteome</keyword>
<dbReference type="InterPro" id="IPR036852">
    <property type="entry name" value="Peptidase_S8/S53_dom_sf"/>
</dbReference>
<dbReference type="GO" id="GO:0004252">
    <property type="term" value="F:serine-type endopeptidase activity"/>
    <property type="evidence" value="ECO:0007669"/>
    <property type="project" value="InterPro"/>
</dbReference>
<dbReference type="InterPro" id="IPR011047">
    <property type="entry name" value="Quinoprotein_ADH-like_sf"/>
</dbReference>
<dbReference type="Proteomes" id="UP000199341">
    <property type="component" value="Unassembled WGS sequence"/>
</dbReference>
<feature type="domain" description="Peptidase S53" evidence="3">
    <location>
        <begin position="1031"/>
        <end position="1369"/>
    </location>
</feature>
<dbReference type="GO" id="GO:0006508">
    <property type="term" value="P:proteolysis"/>
    <property type="evidence" value="ECO:0007669"/>
    <property type="project" value="InterPro"/>
</dbReference>
<dbReference type="InterPro" id="IPR002372">
    <property type="entry name" value="PQQ_rpt_dom"/>
</dbReference>
<protein>
    <submittedName>
        <fullName evidence="4">PQQ-like domain-containing protein</fullName>
    </submittedName>
</protein>
<dbReference type="EMBL" id="FNIE01000007">
    <property type="protein sequence ID" value="SDO11194.1"/>
    <property type="molecule type" value="Genomic_DNA"/>
</dbReference>
<dbReference type="OrthoDB" id="3883291at2"/>
<feature type="region of interest" description="Disordered" evidence="1">
    <location>
        <begin position="511"/>
        <end position="535"/>
    </location>
</feature>
<feature type="signal peptide" evidence="2">
    <location>
        <begin position="1"/>
        <end position="33"/>
    </location>
</feature>
<dbReference type="SUPFAM" id="SSF50998">
    <property type="entry name" value="Quinoprotein alcohol dehydrogenase-like"/>
    <property type="match status" value="1"/>
</dbReference>
<name>A0A1H0GWL2_9ACTN</name>
<dbReference type="InterPro" id="IPR030400">
    <property type="entry name" value="Sedolisin_dom"/>
</dbReference>
<dbReference type="RefSeq" id="WP_143031708.1">
    <property type="nucleotide sequence ID" value="NZ_FNIE01000007.1"/>
</dbReference>
<evidence type="ECO:0000256" key="1">
    <source>
        <dbReference type="SAM" id="MobiDB-lite"/>
    </source>
</evidence>
<gene>
    <name evidence="4" type="ORF">SAMN05216259_107306</name>
</gene>
<feature type="compositionally biased region" description="Polar residues" evidence="1">
    <location>
        <begin position="67"/>
        <end position="88"/>
    </location>
</feature>
<dbReference type="SUPFAM" id="SSF52743">
    <property type="entry name" value="Subtilisin-like"/>
    <property type="match status" value="1"/>
</dbReference>
<evidence type="ECO:0000313" key="5">
    <source>
        <dbReference type="Proteomes" id="UP000199341"/>
    </source>
</evidence>
<sequence length="1369" mass="137771">MRSQRFHRVFTGGAAFVLAAALAPGIWSQQAGAQPAAGPSPAAAAAAGTAFDPARAFVPGSPKPLTTAGTAQSTSPGSGADTSGTPSADPNGGSLQLAESGGVETAQGVPVTATLPGGDSLQLHGLGAVTRVHPDGTTVWQRSTGSLYRDWHLTFPAGGYVPTPQLLFGTDPADPFYVTTAVPYAMADAQPYAVGDLDGDGSADVAVAETVGVNLGAASCGNCGWPFTVPGSDLHMGTFVTVLDGRTGTTLFSELDPGFVTQLAVSGKQLVIGDETGDPSTKNGPGAWDSATTVKAVALHAAGHGKVTAKTAWTYTTGAQWGRLLGLQPVDGGVAVSWSDTPLGLGVPGPPDGHVVLVGAGGTVRWDRRTAGYPVLTRYDADRNLIAVVEQTDPTQAVSAVLAGLRPADGSTASSTRLDGVLPTALAVGPLSPHAATSWLVAGVVTTTDLVSPPGYGYTSATVTAVDPGASRTRWSRTLATGDPQALQPGSLQVLPAAGGRATVVVGSWTGSVTPSPAAPVEEQQDLRGLSGADGSQLWDHVGDVPDPLSLAADGAAVRGVTDEQVAVTYAADGRQTRTAPLLGDLYAAVAADVNRDGRADDIAGGQSGAVYAFDGRSLTPDDDAPHVLWRADVGGPVHSIVPATVAGRRVLAVAATSGLALVDEASGRVLHRMALPGQFVWNAAVGTAGGRSVVVTGTDRVTAFDAATGKALWTYRPASASYFANTEVTGGVVVTEYQSQVEEHQDPAATAATGLDAATGHVRWTAAGDPAATESAQLTYGVAAGAGIPGAGAYGAAFTWNTTDGQGRVDVRDARTGALDYSDTDPSLTNHEDFVLDPRVGLVATGDFGSVSIAPGGPTGSPWVHGTDSAVAESGGAPVLLGADVAVSAYPLSALSATDENPVAALAEFDPYQTGQLEATAGDHVLATPVDWRRHEVLTAEAGLTVRPYDVSIQHGLADLALTGTPAAQAARQPARKAAPKAAARPGTLPLADSADLGARIGTAQPQAEVTVHGYAKDGTPQLTEAAPSGYDPATLRAYLGLHGTGAGQTVAVVDAFHDAAITSDVDAFSAQFGLPPTCAGGATTGCFHLTVSAPDGSGGTDPGWALETSMDVEWVHAVAPQASVVLVEARDGTFGSLFHAVDSAAALHPDTVSMSWGIPEEFTDETYYDAHCRLADSLCVVSSGDYGHPGSYPAYNPAALSIGGTTLQLDGDGSVTAETAWSGSGGGRSHVEPAPAYQHGVVTGGRGTPDVSFDADPASGVAVYDTAGYYGQTGWFQVGGTSLGAPAWAAVIASADQLRAAAGHGRLTSTGSAQQAVYGAAAHLGDIVSGPANGICPTQCSATPGYDFVTGLGSPRTGVDATLAAAR</sequence>
<dbReference type="Gene3D" id="2.130.10.10">
    <property type="entry name" value="YVTN repeat-like/Quinoprotein amine dehydrogenase"/>
    <property type="match status" value="1"/>
</dbReference>
<proteinExistence type="predicted"/>
<feature type="chain" id="PRO_5011730474" evidence="2">
    <location>
        <begin position="34"/>
        <end position="1369"/>
    </location>
</feature>
<evidence type="ECO:0000313" key="4">
    <source>
        <dbReference type="EMBL" id="SDO11194.1"/>
    </source>
</evidence>
<dbReference type="InterPro" id="IPR015943">
    <property type="entry name" value="WD40/YVTN_repeat-like_dom_sf"/>
</dbReference>
<accession>A0A1H0GWL2</accession>
<dbReference type="PROSITE" id="PS51695">
    <property type="entry name" value="SEDOLISIN"/>
    <property type="match status" value="1"/>
</dbReference>
<dbReference type="CDD" id="cd04056">
    <property type="entry name" value="Peptidases_S53"/>
    <property type="match status" value="1"/>
</dbReference>
<dbReference type="STRING" id="310781.SAMN05216259_107306"/>
<dbReference type="PANTHER" id="PTHR14218">
    <property type="entry name" value="PROTEASE S8 TRIPEPTIDYL PEPTIDASE I CLN2"/>
    <property type="match status" value="1"/>
</dbReference>
<evidence type="ECO:0000259" key="3">
    <source>
        <dbReference type="PROSITE" id="PS51695"/>
    </source>
</evidence>